<sequence length="68" mass="6523">MDLGLTGKTVLVTGGSKGIGLACAQAFQAEGARVAIVSRAQANLDRAAAGLPGAVTLAADLTDAAAAL</sequence>
<protein>
    <submittedName>
        <fullName evidence="4">3-oxoacyl-ACP reductase</fullName>
    </submittedName>
</protein>
<dbReference type="PANTHER" id="PTHR43618:SF8">
    <property type="entry name" value="7ALPHA-HYDROXYSTEROID DEHYDROGENASE"/>
    <property type="match status" value="1"/>
</dbReference>
<proteinExistence type="inferred from homology"/>
<gene>
    <name evidence="4" type="ORF">P409_25000</name>
</gene>
<dbReference type="Pfam" id="PF00106">
    <property type="entry name" value="adh_short"/>
    <property type="match status" value="1"/>
</dbReference>
<feature type="non-terminal residue" evidence="4">
    <location>
        <position position="68"/>
    </location>
</feature>
<name>A0A0A0D1N0_9PROT</name>
<accession>A0A0A0D1N0</accession>
<dbReference type="AlphaFoldDB" id="A0A0A0D1N0"/>
<comment type="similarity">
    <text evidence="1">Belongs to the short-chain dehydrogenases/reductases (SDR) family.</text>
</comment>
<dbReference type="Gene3D" id="3.40.50.720">
    <property type="entry name" value="NAD(P)-binding Rossmann-like Domain"/>
    <property type="match status" value="1"/>
</dbReference>
<dbReference type="GO" id="GO:0016491">
    <property type="term" value="F:oxidoreductase activity"/>
    <property type="evidence" value="ECO:0007669"/>
    <property type="project" value="UniProtKB-KW"/>
</dbReference>
<dbReference type="RefSeq" id="WP_034844914.1">
    <property type="nucleotide sequence ID" value="NZ_JANX01000432.1"/>
</dbReference>
<reference evidence="4 5" key="1">
    <citation type="submission" date="2014-01" db="EMBL/GenBank/DDBJ databases">
        <title>Genome sequence determination for a cystic fibrosis isolate, Inquilinus limosus.</title>
        <authorList>
            <person name="Pino M."/>
            <person name="Di Conza J."/>
            <person name="Gutkind G."/>
        </authorList>
    </citation>
    <scope>NUCLEOTIDE SEQUENCE [LARGE SCALE GENOMIC DNA]</scope>
    <source>
        <strain evidence="4 5">MP06</strain>
    </source>
</reference>
<dbReference type="InterPro" id="IPR002347">
    <property type="entry name" value="SDR_fam"/>
</dbReference>
<evidence type="ECO:0000313" key="4">
    <source>
        <dbReference type="EMBL" id="KGM31813.1"/>
    </source>
</evidence>
<dbReference type="EMBL" id="JANX01000432">
    <property type="protein sequence ID" value="KGM31813.1"/>
    <property type="molecule type" value="Genomic_DNA"/>
</dbReference>
<dbReference type="InterPro" id="IPR036291">
    <property type="entry name" value="NAD(P)-bd_dom_sf"/>
</dbReference>
<evidence type="ECO:0000256" key="1">
    <source>
        <dbReference type="ARBA" id="ARBA00006484"/>
    </source>
</evidence>
<evidence type="ECO:0000256" key="2">
    <source>
        <dbReference type="ARBA" id="ARBA00022857"/>
    </source>
</evidence>
<dbReference type="SUPFAM" id="SSF51735">
    <property type="entry name" value="NAD(P)-binding Rossmann-fold domains"/>
    <property type="match status" value="1"/>
</dbReference>
<dbReference type="InterPro" id="IPR052178">
    <property type="entry name" value="Sec_Metab_Biosynth_SDR"/>
</dbReference>
<evidence type="ECO:0000313" key="5">
    <source>
        <dbReference type="Proteomes" id="UP000029995"/>
    </source>
</evidence>
<comment type="caution">
    <text evidence="4">The sequence shown here is derived from an EMBL/GenBank/DDBJ whole genome shotgun (WGS) entry which is preliminary data.</text>
</comment>
<dbReference type="PANTHER" id="PTHR43618">
    <property type="entry name" value="7-ALPHA-HYDROXYSTEROID DEHYDROGENASE"/>
    <property type="match status" value="1"/>
</dbReference>
<keyword evidence="2" id="KW-0521">NADP</keyword>
<evidence type="ECO:0000256" key="3">
    <source>
        <dbReference type="ARBA" id="ARBA00023002"/>
    </source>
</evidence>
<organism evidence="4 5">
    <name type="scientific">Inquilinus limosus MP06</name>
    <dbReference type="NCBI Taxonomy" id="1398085"/>
    <lineage>
        <taxon>Bacteria</taxon>
        <taxon>Pseudomonadati</taxon>
        <taxon>Pseudomonadota</taxon>
        <taxon>Alphaproteobacteria</taxon>
        <taxon>Rhodospirillales</taxon>
        <taxon>Rhodospirillaceae</taxon>
        <taxon>Inquilinus</taxon>
    </lineage>
</organism>
<dbReference type="Proteomes" id="UP000029995">
    <property type="component" value="Unassembled WGS sequence"/>
</dbReference>
<keyword evidence="3" id="KW-0560">Oxidoreductase</keyword>